<sequence>MALDEISKSTVPLVPYDTGLDPDDPASVFLLLQEGLAEGIAGALLTIVDISGGAPRALGSQMAVLADGRYCGYVSGGCVEAAVAAEAVRAIESGGDEILRFGTGSPFIDIKLPCGGSIDVHVHVGLSAELVHQAQARLAERQPFAIRLRPADGASELVPVSGVSERSSWQGENFVRQYHPLTRLVLIGEGHELVALSSIGRASGLPVAAFMSSQNGSEIVEGHGTPVTLVTGATLPDLPVDPFTAVVFLLHDRFKESRLLESALGYDPFYVGALGSQRTHAGRIAKLQSAGVEEARIARLHGPIGLFGPTRTASTLAISVLGEIAEARMRLDG</sequence>
<dbReference type="AlphaFoldDB" id="A0A5B9DMD5"/>
<dbReference type="KEGG" id="yti:FNA67_05155"/>
<dbReference type="Pfam" id="PF13478">
    <property type="entry name" value="XdhC_C"/>
    <property type="match status" value="1"/>
</dbReference>
<dbReference type="EMBL" id="CP041690">
    <property type="protein sequence ID" value="QEE19598.1"/>
    <property type="molecule type" value="Genomic_DNA"/>
</dbReference>
<dbReference type="Proteomes" id="UP000321062">
    <property type="component" value="Chromosome"/>
</dbReference>
<proteinExistence type="predicted"/>
<name>A0A5B9DMD5_9HYPH</name>
<evidence type="ECO:0000259" key="2">
    <source>
        <dbReference type="Pfam" id="PF13478"/>
    </source>
</evidence>
<protein>
    <submittedName>
        <fullName evidence="3">XdhC family protein</fullName>
    </submittedName>
</protein>
<evidence type="ECO:0000259" key="1">
    <source>
        <dbReference type="Pfam" id="PF02625"/>
    </source>
</evidence>
<dbReference type="InterPro" id="IPR052698">
    <property type="entry name" value="MoCofactor_Util/Proc"/>
</dbReference>
<gene>
    <name evidence="3" type="ORF">FNA67_05155</name>
</gene>
<dbReference type="Gene3D" id="3.40.50.720">
    <property type="entry name" value="NAD(P)-binding Rossmann-like Domain"/>
    <property type="match status" value="1"/>
</dbReference>
<dbReference type="InterPro" id="IPR027051">
    <property type="entry name" value="XdhC_Rossmann_dom"/>
</dbReference>
<dbReference type="InterPro" id="IPR003777">
    <property type="entry name" value="XdhC_CoxI"/>
</dbReference>
<dbReference type="Pfam" id="PF02625">
    <property type="entry name" value="XdhC_CoxI"/>
    <property type="match status" value="1"/>
</dbReference>
<evidence type="ECO:0000313" key="3">
    <source>
        <dbReference type="EMBL" id="QEE19598.1"/>
    </source>
</evidence>
<dbReference type="PANTHER" id="PTHR30388">
    <property type="entry name" value="ALDEHYDE OXIDOREDUCTASE MOLYBDENUM COFACTOR ASSEMBLY PROTEIN"/>
    <property type="match status" value="1"/>
</dbReference>
<keyword evidence="4" id="KW-1185">Reference proteome</keyword>
<accession>A0A5B9DMD5</accession>
<organism evidence="3 4">
    <name type="scientific">Paradevosia tibetensis</name>
    <dbReference type="NCBI Taxonomy" id="1447062"/>
    <lineage>
        <taxon>Bacteria</taxon>
        <taxon>Pseudomonadati</taxon>
        <taxon>Pseudomonadota</taxon>
        <taxon>Alphaproteobacteria</taxon>
        <taxon>Hyphomicrobiales</taxon>
        <taxon>Devosiaceae</taxon>
        <taxon>Paradevosia</taxon>
    </lineage>
</organism>
<reference evidence="3 4" key="1">
    <citation type="journal article" date="2015" name="Int. J. Syst. Evol. Microbiol.">
        <title>Youhaiella tibetensis gen. nov., sp. nov., isolated from subsurface sediment.</title>
        <authorList>
            <person name="Wang Y.X."/>
            <person name="Huang F.Q."/>
            <person name="Nogi Y."/>
            <person name="Pang S.J."/>
            <person name="Wang P.K."/>
            <person name="Lv J."/>
        </authorList>
    </citation>
    <scope>NUCLEOTIDE SEQUENCE [LARGE SCALE GENOMIC DNA]</scope>
    <source>
        <strain evidence="4">fig4</strain>
    </source>
</reference>
<evidence type="ECO:0000313" key="4">
    <source>
        <dbReference type="Proteomes" id="UP000321062"/>
    </source>
</evidence>
<feature type="domain" description="XdhC Rossmann" evidence="2">
    <location>
        <begin position="184"/>
        <end position="324"/>
    </location>
</feature>
<dbReference type="RefSeq" id="WP_147655298.1">
    <property type="nucleotide sequence ID" value="NZ_BMFM01000001.1"/>
</dbReference>
<dbReference type="OrthoDB" id="9815497at2"/>
<feature type="domain" description="XdhC- CoxI" evidence="1">
    <location>
        <begin position="37"/>
        <end position="102"/>
    </location>
</feature>
<dbReference type="PANTHER" id="PTHR30388:SF4">
    <property type="entry name" value="MOLYBDENUM COFACTOR INSERTION CHAPERONE PAOD"/>
    <property type="match status" value="1"/>
</dbReference>